<organism evidence="1 2">
    <name type="scientific">Batillaria attramentaria</name>
    <dbReference type="NCBI Taxonomy" id="370345"/>
    <lineage>
        <taxon>Eukaryota</taxon>
        <taxon>Metazoa</taxon>
        <taxon>Spiralia</taxon>
        <taxon>Lophotrochozoa</taxon>
        <taxon>Mollusca</taxon>
        <taxon>Gastropoda</taxon>
        <taxon>Caenogastropoda</taxon>
        <taxon>Sorbeoconcha</taxon>
        <taxon>Cerithioidea</taxon>
        <taxon>Batillariidae</taxon>
        <taxon>Batillaria</taxon>
    </lineage>
</organism>
<keyword evidence="2" id="KW-1185">Reference proteome</keyword>
<sequence>HYTVATAAPPGDWPLVSVVQTYPSNTWTGSRGGGQRAIHYRFALSDVTLTWGHWTISLTHTPVHIPIL</sequence>
<reference evidence="1 2" key="1">
    <citation type="journal article" date="2023" name="Sci. Data">
        <title>Genome assembly of the Korean intertidal mud-creeper Batillaria attramentaria.</title>
        <authorList>
            <person name="Patra A.K."/>
            <person name="Ho P.T."/>
            <person name="Jun S."/>
            <person name="Lee S.J."/>
            <person name="Kim Y."/>
            <person name="Won Y.J."/>
        </authorList>
    </citation>
    <scope>NUCLEOTIDE SEQUENCE [LARGE SCALE GENOMIC DNA]</scope>
    <source>
        <strain evidence="1">Wonlab-2016</strain>
    </source>
</reference>
<dbReference type="EMBL" id="JACVVK020000191">
    <property type="protein sequence ID" value="KAK7485648.1"/>
    <property type="molecule type" value="Genomic_DNA"/>
</dbReference>
<dbReference type="AlphaFoldDB" id="A0ABD0KEQ6"/>
<comment type="caution">
    <text evidence="1">The sequence shown here is derived from an EMBL/GenBank/DDBJ whole genome shotgun (WGS) entry which is preliminary data.</text>
</comment>
<accession>A0ABD0KEQ6</accession>
<feature type="non-terminal residue" evidence="1">
    <location>
        <position position="68"/>
    </location>
</feature>
<name>A0ABD0KEQ6_9CAEN</name>
<gene>
    <name evidence="1" type="ORF">BaRGS_00023097</name>
</gene>
<dbReference type="Proteomes" id="UP001519460">
    <property type="component" value="Unassembled WGS sequence"/>
</dbReference>
<evidence type="ECO:0000313" key="2">
    <source>
        <dbReference type="Proteomes" id="UP001519460"/>
    </source>
</evidence>
<proteinExistence type="predicted"/>
<evidence type="ECO:0000313" key="1">
    <source>
        <dbReference type="EMBL" id="KAK7485648.1"/>
    </source>
</evidence>
<feature type="non-terminal residue" evidence="1">
    <location>
        <position position="1"/>
    </location>
</feature>
<protein>
    <submittedName>
        <fullName evidence="1">Uncharacterized protein</fullName>
    </submittedName>
</protein>